<evidence type="ECO:0000313" key="2">
    <source>
        <dbReference type="EMBL" id="BDU70842.1"/>
    </source>
</evidence>
<dbReference type="KEGG" id="msil:METEAL_00160"/>
<dbReference type="EMBL" id="AP027080">
    <property type="protein sequence ID" value="BDU70842.1"/>
    <property type="molecule type" value="Genomic_DNA"/>
</dbReference>
<evidence type="ECO:0000256" key="1">
    <source>
        <dbReference type="SAM" id="SignalP"/>
    </source>
</evidence>
<evidence type="ECO:0008006" key="4">
    <source>
        <dbReference type="Google" id="ProtNLM"/>
    </source>
</evidence>
<evidence type="ECO:0000313" key="3">
    <source>
        <dbReference type="Proteomes" id="UP001238179"/>
    </source>
</evidence>
<dbReference type="Proteomes" id="UP001238179">
    <property type="component" value="Chromosome"/>
</dbReference>
<accession>A0AA48GGN6</accession>
<feature type="chain" id="PRO_5041314048" description="DUF3857 domain-containing protein" evidence="1">
    <location>
        <begin position="20"/>
        <end position="663"/>
    </location>
</feature>
<reference evidence="3" key="1">
    <citation type="journal article" date="2023" name="Int. J. Syst. Evol. Microbiol.">
        <title>Mesoterricola silvestris gen. nov., sp. nov., Mesoterricola sediminis sp. nov., Geothrix oryzae sp. nov., Geothrix edaphica sp. nov., Geothrix rubra sp. nov., and Geothrix limicola sp. nov., six novel members of Acidobacteriota isolated from soils.</title>
        <authorList>
            <person name="Itoh H."/>
            <person name="Sugisawa Y."/>
            <person name="Mise K."/>
            <person name="Xu Z."/>
            <person name="Kuniyasu M."/>
            <person name="Ushijima N."/>
            <person name="Kawano K."/>
            <person name="Kobayashi E."/>
            <person name="Shiratori Y."/>
            <person name="Masuda Y."/>
            <person name="Senoo K."/>
        </authorList>
    </citation>
    <scope>NUCLEOTIDE SEQUENCE [LARGE SCALE GENOMIC DNA]</scope>
    <source>
        <strain evidence="3">W79</strain>
    </source>
</reference>
<keyword evidence="3" id="KW-1185">Reference proteome</keyword>
<protein>
    <recommendedName>
        <fullName evidence="4">DUF3857 domain-containing protein</fullName>
    </recommendedName>
</protein>
<organism evidence="2 3">
    <name type="scientific">Mesoterricola silvestris</name>
    <dbReference type="NCBI Taxonomy" id="2927979"/>
    <lineage>
        <taxon>Bacteria</taxon>
        <taxon>Pseudomonadati</taxon>
        <taxon>Acidobacteriota</taxon>
        <taxon>Holophagae</taxon>
        <taxon>Holophagales</taxon>
        <taxon>Holophagaceae</taxon>
        <taxon>Mesoterricola</taxon>
    </lineage>
</organism>
<proteinExistence type="predicted"/>
<keyword evidence="1" id="KW-0732">Signal</keyword>
<gene>
    <name evidence="2" type="ORF">METEAL_00160</name>
</gene>
<name>A0AA48GGN6_9BACT</name>
<dbReference type="AlphaFoldDB" id="A0AA48GGN6"/>
<sequence>MKLAGLVLSTLLVLPLAGAKWAPIPKEVWAMKGDPGLVAGGAVILERKLDFQPNYFEQTLRVRILSQAGMAAVEITDLPPNLLSLEGQVTQPDGKVQVIGRREDFLVRKVVSTADGSVQEGVLIPPGVTADCVVEVRWREATERGRAEASRMSFEDKGHLPERCGDFYFWSLGSAYPTQVALVQRSREMAWPFLFFSTNGYAMAEGSGSMGSTYLFRNLPALPSAPFSLDVQRPVPKVLFYRPIDGLSYLAKGPAMDYWQKVVDLAYKNWFLVKVAKGEAYRTFSAELRKDLAGGPRERARTLAERLAKRTVNLDQLLYDEKPDLLARHAVDEDGVSNLNYAAKTGFVDNNGVEKLLFHLLLDEGLKPKVALVADRRQWVVNPEVRTPFQFTHQLLGVEEPGQPILWLDPLGRMVPAGEVPYYYQGTKALTFDGVNWKAGFQEIRFSPAADNGREFAFQVDLTEEVGKVRVEASFKGAPAFQARRSLGKQSPTQREAWFKGTLEKGGLTVTRTEVAHALDLSKPLVCTAEATLPVEPGRILKVNPFPGMDAALFLPASLAQERLDPIILPFMGIQEARSTVKVPRGYVLPAPVVRVKSTQWGTVLLEVRQDPASGDLTARMKASTLSAYNLPAAYGSLKDYLQAVRAVVFPEVTLEKSAEPVK</sequence>
<feature type="signal peptide" evidence="1">
    <location>
        <begin position="1"/>
        <end position="19"/>
    </location>
</feature>